<comment type="caution">
    <text evidence="2">The sequence shown here is derived from an EMBL/GenBank/DDBJ whole genome shotgun (WGS) entry which is preliminary data.</text>
</comment>
<dbReference type="InterPro" id="IPR007560">
    <property type="entry name" value="Restrct_endonuc_IV_Mrr"/>
</dbReference>
<name>A0ABS5KLH6_9ACTN</name>
<reference evidence="2 3" key="1">
    <citation type="submission" date="2020-02" db="EMBL/GenBank/DDBJ databases">
        <title>Acidophilic actinobacteria isolated from forest soil.</title>
        <authorList>
            <person name="Golinska P."/>
        </authorList>
    </citation>
    <scope>NUCLEOTIDE SEQUENCE [LARGE SCALE GENOMIC DNA]</scope>
    <source>
        <strain evidence="2 3">NL8</strain>
    </source>
</reference>
<keyword evidence="2" id="KW-0378">Hydrolase</keyword>
<evidence type="ECO:0000313" key="3">
    <source>
        <dbReference type="Proteomes" id="UP000730482"/>
    </source>
</evidence>
<sequence length="196" mass="20543">MPSLILLAVPVILVVVGEDSAADPLRGAAVTIVTVAAAGLFGRWRYRRWQQHLAEQAAMQRLHALRAQHISTYHSMNPRQFEEALAYLCGRDGCAGAAATGGCGDLGADVVAVTPDGRRLVIQAKRYSAGNNVSGPDLQRFGGTCFAIHGAHVAVVVTTGGFTKQARAYAASVGIRLVDNGVLAAWASGTGPPPWQ</sequence>
<evidence type="ECO:0000259" key="1">
    <source>
        <dbReference type="Pfam" id="PF04471"/>
    </source>
</evidence>
<accession>A0ABS5KLH6</accession>
<dbReference type="Gene3D" id="3.40.1350.10">
    <property type="match status" value="1"/>
</dbReference>
<dbReference type="SUPFAM" id="SSF52980">
    <property type="entry name" value="Restriction endonuclease-like"/>
    <property type="match status" value="1"/>
</dbReference>
<feature type="domain" description="Restriction endonuclease type IV Mrr" evidence="1">
    <location>
        <begin position="74"/>
        <end position="186"/>
    </location>
</feature>
<gene>
    <name evidence="2" type="ORF">KGQ19_08440</name>
</gene>
<dbReference type="EMBL" id="JAAFYZ010000020">
    <property type="protein sequence ID" value="MBS2546897.1"/>
    <property type="molecule type" value="Genomic_DNA"/>
</dbReference>
<dbReference type="Pfam" id="PF04471">
    <property type="entry name" value="Mrr_cat"/>
    <property type="match status" value="1"/>
</dbReference>
<keyword evidence="2" id="KW-0540">Nuclease</keyword>
<dbReference type="InterPro" id="IPR011856">
    <property type="entry name" value="tRNA_endonuc-like_dom_sf"/>
</dbReference>
<protein>
    <submittedName>
        <fullName evidence="2">Restriction endonuclease</fullName>
    </submittedName>
</protein>
<dbReference type="PANTHER" id="PTHR30015">
    <property type="entry name" value="MRR RESTRICTION SYSTEM PROTEIN"/>
    <property type="match status" value="1"/>
</dbReference>
<dbReference type="InterPro" id="IPR011335">
    <property type="entry name" value="Restrct_endonuc-II-like"/>
</dbReference>
<dbReference type="InterPro" id="IPR052906">
    <property type="entry name" value="Type_IV_Methyl-Rstrct_Enzyme"/>
</dbReference>
<organism evidence="2 3">
    <name type="scientific">Catenulispora pinistramenti</name>
    <dbReference type="NCBI Taxonomy" id="2705254"/>
    <lineage>
        <taxon>Bacteria</taxon>
        <taxon>Bacillati</taxon>
        <taxon>Actinomycetota</taxon>
        <taxon>Actinomycetes</taxon>
        <taxon>Catenulisporales</taxon>
        <taxon>Catenulisporaceae</taxon>
        <taxon>Catenulispora</taxon>
    </lineage>
</organism>
<proteinExistence type="predicted"/>
<keyword evidence="2" id="KW-0255">Endonuclease</keyword>
<dbReference type="PANTHER" id="PTHR30015:SF6">
    <property type="entry name" value="SLL1429 PROTEIN"/>
    <property type="match status" value="1"/>
</dbReference>
<dbReference type="GO" id="GO:0004519">
    <property type="term" value="F:endonuclease activity"/>
    <property type="evidence" value="ECO:0007669"/>
    <property type="project" value="UniProtKB-KW"/>
</dbReference>
<keyword evidence="3" id="KW-1185">Reference proteome</keyword>
<dbReference type="Proteomes" id="UP000730482">
    <property type="component" value="Unassembled WGS sequence"/>
</dbReference>
<dbReference type="RefSeq" id="WP_194922737.1">
    <property type="nucleotide sequence ID" value="NZ_JAAFYZ010000020.1"/>
</dbReference>
<evidence type="ECO:0000313" key="2">
    <source>
        <dbReference type="EMBL" id="MBS2546897.1"/>
    </source>
</evidence>